<proteinExistence type="predicted"/>
<dbReference type="InterPro" id="IPR015943">
    <property type="entry name" value="WD40/YVTN_repeat-like_dom_sf"/>
</dbReference>
<dbReference type="Proteomes" id="UP001590950">
    <property type="component" value="Unassembled WGS sequence"/>
</dbReference>
<dbReference type="SMART" id="SM00320">
    <property type="entry name" value="WD40"/>
    <property type="match status" value="2"/>
</dbReference>
<dbReference type="PANTHER" id="PTHR19918">
    <property type="entry name" value="CELL DIVISION CYCLE 20 CDC20 FIZZY -RELATED"/>
    <property type="match status" value="1"/>
</dbReference>
<dbReference type="EMBL" id="JBEFKJ010000086">
    <property type="protein sequence ID" value="KAL2036441.1"/>
    <property type="molecule type" value="Genomic_DNA"/>
</dbReference>
<protein>
    <recommendedName>
        <fullName evidence="7">WD40 repeat-like protein</fullName>
    </recommendedName>
</protein>
<keyword evidence="1 3" id="KW-0853">WD repeat</keyword>
<evidence type="ECO:0000256" key="4">
    <source>
        <dbReference type="SAM" id="MobiDB-lite"/>
    </source>
</evidence>
<dbReference type="PROSITE" id="PS50082">
    <property type="entry name" value="WD_REPEATS_2"/>
    <property type="match status" value="1"/>
</dbReference>
<name>A0ABR3ZV04_9LECA</name>
<reference evidence="5 6" key="1">
    <citation type="submission" date="2024-09" db="EMBL/GenBank/DDBJ databases">
        <title>Rethinking Asexuality: The Enigmatic Case of Functional Sexual Genes in Lepraria (Stereocaulaceae).</title>
        <authorList>
            <person name="Doellman M."/>
            <person name="Sun Y."/>
            <person name="Barcenas-Pena A."/>
            <person name="Lumbsch H.T."/>
            <person name="Grewe F."/>
        </authorList>
    </citation>
    <scope>NUCLEOTIDE SEQUENCE [LARGE SCALE GENOMIC DNA]</scope>
    <source>
        <strain evidence="5 6">Mercado 3170</strain>
    </source>
</reference>
<dbReference type="InterPro" id="IPR036322">
    <property type="entry name" value="WD40_repeat_dom_sf"/>
</dbReference>
<evidence type="ECO:0000256" key="1">
    <source>
        <dbReference type="ARBA" id="ARBA00022574"/>
    </source>
</evidence>
<keyword evidence="2" id="KW-0677">Repeat</keyword>
<keyword evidence="6" id="KW-1185">Reference proteome</keyword>
<gene>
    <name evidence="5" type="ORF">N7G274_010842</name>
</gene>
<dbReference type="InterPro" id="IPR033010">
    <property type="entry name" value="Cdc20/Fizzy"/>
</dbReference>
<dbReference type="PANTHER" id="PTHR19918:SF5">
    <property type="entry name" value="MEIOSIS-SPECIFIC APC_C ACTIVATOR PROTEIN AMA1"/>
    <property type="match status" value="1"/>
</dbReference>
<comment type="caution">
    <text evidence="5">The sequence shown here is derived from an EMBL/GenBank/DDBJ whole genome shotgun (WGS) entry which is preliminary data.</text>
</comment>
<sequence length="846" mass="92495">MSRLFSASVDDTPWSKGRYDATKSSSFRLSHTTSAIELRSHAGFAGPPRRQGHCLRGDRRTGLSLPLDDISHNICCSTSNSGSTCTLEPFPSLNASECEESHHNVESVAEVYPSPPASESGDFVSSNVESLASQDRDLLPFPLNPVFLPNLNSNVVAHQVYTPLTPSRRRPGVRNYSTPPATPDRYMSNRFSPQDASKTFRISKSPHKLSSTERLLRHPSATPDPFSPLVVPRSREAQNTTLVNRDALARPVRPRTIGVTNVLALPQDALALQNRQVSAGAVWNVGGSTPTTHSGPIRSISNGRGGFFSSGSNAPMFMSHFFDDDLLDHNMERMESRLAAALDIDLTSRVLNHSRLSPTSRSASTGSVGFKRKAPYIEPRTDWRHGEWTQGGSQLPTKKARKIESRAFWMRQVFGMITTVQVYLWSEAVGVQYPPELNTGRGTYVTSVSFSSTEGGHSILGIGRNSGQISLYGLYDRENIRFQSQQPRAVSCLAFKPVTTRRPSERFGCMMATEELLVGDEGGNVYYYSVEWMSKQQVDIHGWTGAMTLMAKISVHSQQICGLAWSPDGEFLATGANDNACCLFSSTDILTPPDTSRHASAVHRSPFHTFLGGFGLPNFIARARTPSDFMAAMANGGLPVQRTRIVPGQDGSLLIGEGRQKHKWIHSAAIKAIAFCPWQRGLIATGGGSNDRAIHFYHVHSGACLATITVHAQVTSLIWSTTRREIAATFGYAQPDHVYRIAVFSWPECKQVVAIPWASDMRALYAIPYPGGPGETATESSMGETWYSRTKEEGCIVVACSDESVKFHEVWSGARKSTGVHTGLLGGSAILEGLEGIDNDGMEIIR</sequence>
<feature type="repeat" description="WD" evidence="3">
    <location>
        <begin position="553"/>
        <end position="579"/>
    </location>
</feature>
<dbReference type="SUPFAM" id="SSF50978">
    <property type="entry name" value="WD40 repeat-like"/>
    <property type="match status" value="1"/>
</dbReference>
<dbReference type="Pfam" id="PF00400">
    <property type="entry name" value="WD40"/>
    <property type="match status" value="1"/>
</dbReference>
<dbReference type="InterPro" id="IPR001680">
    <property type="entry name" value="WD40_rpt"/>
</dbReference>
<dbReference type="Gene3D" id="2.130.10.10">
    <property type="entry name" value="YVTN repeat-like/Quinoprotein amine dehydrogenase"/>
    <property type="match status" value="2"/>
</dbReference>
<evidence type="ECO:0000313" key="5">
    <source>
        <dbReference type="EMBL" id="KAL2036441.1"/>
    </source>
</evidence>
<evidence type="ECO:0000256" key="2">
    <source>
        <dbReference type="ARBA" id="ARBA00022737"/>
    </source>
</evidence>
<evidence type="ECO:0000313" key="6">
    <source>
        <dbReference type="Proteomes" id="UP001590950"/>
    </source>
</evidence>
<organism evidence="5 6">
    <name type="scientific">Stereocaulon virgatum</name>
    <dbReference type="NCBI Taxonomy" id="373712"/>
    <lineage>
        <taxon>Eukaryota</taxon>
        <taxon>Fungi</taxon>
        <taxon>Dikarya</taxon>
        <taxon>Ascomycota</taxon>
        <taxon>Pezizomycotina</taxon>
        <taxon>Lecanoromycetes</taxon>
        <taxon>OSLEUM clade</taxon>
        <taxon>Lecanoromycetidae</taxon>
        <taxon>Lecanorales</taxon>
        <taxon>Lecanorineae</taxon>
        <taxon>Stereocaulaceae</taxon>
        <taxon>Stereocaulon</taxon>
    </lineage>
</organism>
<evidence type="ECO:0008006" key="7">
    <source>
        <dbReference type="Google" id="ProtNLM"/>
    </source>
</evidence>
<accession>A0ABR3ZV04</accession>
<feature type="region of interest" description="Disordered" evidence="4">
    <location>
        <begin position="165"/>
        <end position="231"/>
    </location>
</feature>
<evidence type="ECO:0000256" key="3">
    <source>
        <dbReference type="PROSITE-ProRule" id="PRU00221"/>
    </source>
</evidence>
<feature type="compositionally biased region" description="Polar residues" evidence="4">
    <location>
        <begin position="189"/>
        <end position="209"/>
    </location>
</feature>